<dbReference type="OrthoDB" id="4638065at2759"/>
<protein>
    <submittedName>
        <fullName evidence="2">Uncharacterized protein</fullName>
    </submittedName>
</protein>
<feature type="compositionally biased region" description="Basic and acidic residues" evidence="1">
    <location>
        <begin position="605"/>
        <end position="628"/>
    </location>
</feature>
<gene>
    <name evidence="2" type="ORF">IMSHALPRED_003194</name>
</gene>
<accession>A0A8H3PJW3</accession>
<feature type="compositionally biased region" description="Acidic residues" evidence="1">
    <location>
        <begin position="17"/>
        <end position="41"/>
    </location>
</feature>
<keyword evidence="3" id="KW-1185">Reference proteome</keyword>
<feature type="compositionally biased region" description="Basic and acidic residues" evidence="1">
    <location>
        <begin position="1"/>
        <end position="16"/>
    </location>
</feature>
<dbReference type="Gene3D" id="3.60.130.30">
    <property type="match status" value="1"/>
</dbReference>
<dbReference type="EMBL" id="CAJPDT010000168">
    <property type="protein sequence ID" value="CAF9942080.1"/>
    <property type="molecule type" value="Genomic_DNA"/>
</dbReference>
<feature type="region of interest" description="Disordered" evidence="1">
    <location>
        <begin position="1"/>
        <end position="41"/>
    </location>
</feature>
<dbReference type="AlphaFoldDB" id="A0A8H3PJW3"/>
<evidence type="ECO:0000313" key="3">
    <source>
        <dbReference type="Proteomes" id="UP000664534"/>
    </source>
</evidence>
<evidence type="ECO:0000313" key="2">
    <source>
        <dbReference type="EMBL" id="CAF9942080.1"/>
    </source>
</evidence>
<evidence type="ECO:0000256" key="1">
    <source>
        <dbReference type="SAM" id="MobiDB-lite"/>
    </source>
</evidence>
<dbReference type="Proteomes" id="UP000664534">
    <property type="component" value="Unassembled WGS sequence"/>
</dbReference>
<organism evidence="2 3">
    <name type="scientific">Imshaugia aleurites</name>
    <dbReference type="NCBI Taxonomy" id="172621"/>
    <lineage>
        <taxon>Eukaryota</taxon>
        <taxon>Fungi</taxon>
        <taxon>Dikarya</taxon>
        <taxon>Ascomycota</taxon>
        <taxon>Pezizomycotina</taxon>
        <taxon>Lecanoromycetes</taxon>
        <taxon>OSLEUM clade</taxon>
        <taxon>Lecanoromycetidae</taxon>
        <taxon>Lecanorales</taxon>
        <taxon>Lecanorineae</taxon>
        <taxon>Parmeliaceae</taxon>
        <taxon>Imshaugia</taxon>
    </lineage>
</organism>
<name>A0A8H3PJW3_9LECA</name>
<proteinExistence type="predicted"/>
<feature type="compositionally biased region" description="Basic residues" evidence="1">
    <location>
        <begin position="701"/>
        <end position="710"/>
    </location>
</feature>
<feature type="region of interest" description="Disordered" evidence="1">
    <location>
        <begin position="587"/>
        <end position="710"/>
    </location>
</feature>
<feature type="compositionally biased region" description="Basic and acidic residues" evidence="1">
    <location>
        <begin position="682"/>
        <end position="697"/>
    </location>
</feature>
<sequence>MDESGYDKDEDMAARQDDEEEYQGNDDAESDIGNDAMETDDQMDDINTLVKALKKKKKNKLAKKKKTPEESAAAVARGVAATEALLSDHFVWENGKPEPFERLRWDLNYHWDRLDNESHCDFVDRMHSQWKKLEQHTRRELEKLKNGTGLTPIGDDGEVGYVDLVWKGRKVHCETFLKVDLSDPKDAFKSSRILDNINKKMESYDNKMLTKPPIRANIVQHLIAIQPIAAKLEKDEDIKDAIEDAYYTLDSFELDQWKGWVENAKRASQDEKVDGFPKAYSQRYTAVMAEWKSWGKGAKQWTKDKRLNNDRNMYVSNPENGILRRPSVNGDEKAIYVAFDKHGEVIAFLDPQGIPWSYDKDIHELMKDDSHEFYSKTKAPVAKSNKRHISERDLLRKNSTLKPDWCGSDHYGNWHAVGQTKDPILETSDSRDITATERQLLLQFLKYTGGPMTRVLDFWFGVWEPQLRQRYRDIYAKSPEFARLPPVNEDHPETYCLRVSVCNRPTDEHRDQKDIKRGLTGLVHLGDFKGAAMCINQLGIALDGYGDGAALLFRGTELKHYISEWSGNYRYAFDHTTHQSVENAIKEHENTGRWGPKKGPTAPEGPKESKGGKKTKKPDDKNDGKPDGGDGSGKPPGKTRKRSRDNDDDEEPSGEPVSKKRATTLAMKGERQIRATKQKSSQVKEQESAIHQREKGVYKLRQGKKGKGRE</sequence>
<reference evidence="2" key="1">
    <citation type="submission" date="2021-03" db="EMBL/GenBank/DDBJ databases">
        <authorList>
            <person name="Tagirdzhanova G."/>
        </authorList>
    </citation>
    <scope>NUCLEOTIDE SEQUENCE</scope>
</reference>
<comment type="caution">
    <text evidence="2">The sequence shown here is derived from an EMBL/GenBank/DDBJ whole genome shotgun (WGS) entry which is preliminary data.</text>
</comment>